<name>A0A9W9UHN5_PENBR</name>
<comment type="similarity">
    <text evidence="2">Belongs to the AB hydrolase superfamily. Lipase family.</text>
</comment>
<dbReference type="GO" id="GO:0004806">
    <property type="term" value="F:triacylglycerol lipase activity"/>
    <property type="evidence" value="ECO:0007669"/>
    <property type="project" value="UniProtKB-UniRule"/>
</dbReference>
<evidence type="ECO:0000256" key="2">
    <source>
        <dbReference type="PIRNR" id="PIRNR029171"/>
    </source>
</evidence>
<evidence type="ECO:0000256" key="1">
    <source>
        <dbReference type="ARBA" id="ARBA00022801"/>
    </source>
</evidence>
<evidence type="ECO:0000313" key="3">
    <source>
        <dbReference type="EMBL" id="KAJ5341538.1"/>
    </source>
</evidence>
<keyword evidence="1" id="KW-0378">Hydrolase</keyword>
<reference evidence="3" key="1">
    <citation type="submission" date="2022-12" db="EMBL/GenBank/DDBJ databases">
        <authorList>
            <person name="Petersen C."/>
        </authorList>
    </citation>
    <scope>NUCLEOTIDE SEQUENCE</scope>
    <source>
        <strain evidence="3">IBT 35675</strain>
    </source>
</reference>
<dbReference type="AlphaFoldDB" id="A0A9W9UHN5"/>
<keyword evidence="2" id="KW-0732">Signal</keyword>
<feature type="signal peptide" evidence="2">
    <location>
        <begin position="1"/>
        <end position="19"/>
    </location>
</feature>
<keyword evidence="4" id="KW-1185">Reference proteome</keyword>
<dbReference type="PANTHER" id="PTHR34853:SF5">
    <property type="entry name" value="LIP-DOMAIN-CONTAINING PROTEIN-RELATED"/>
    <property type="match status" value="1"/>
</dbReference>
<feature type="chain" id="PRO_5041032710" description="Secretory lipase-domain-containing protein" evidence="2">
    <location>
        <begin position="20"/>
        <end position="462"/>
    </location>
</feature>
<dbReference type="Pfam" id="PF03583">
    <property type="entry name" value="LIP"/>
    <property type="match status" value="1"/>
</dbReference>
<sequence length="462" mass="50918">MHFTLCLLPVLSLFNQVLGGDVKLPIVPKHPSNDDFYKPEGESWKKEPAGTILKTRNVIFASRKPNVPSDAQAYQLLFVTQDVHKEPATTVTTIVVPVNANLNRLVSFQNAYDSADIDCSPSYGFLNQAFGVAVTWNHGQLSILGDFPLEGGPVLNIPDYEGSNAAFTVGPQTAYHTLDSIRAALNSQNITGLSSEANTILYGYSGGGFATEWATEYHASYAPTLNIIGAAMGGLPTNIKNTYLHVNGGNFSELNVLATLGLANAYPKVDAYVKENLLPEYQNAFFYPRVRCGPQACLDRQPALTNVSITALYKNGDTILDDFDELLAEVGVMGQQIREDNRPHFPLYIWAGTNDDVVRPVTDIIALVRKFKRAGTKVTFVPKLLQGHVTALVTGSGAARRWINKQFETAEKLAQFDGILEEDKEDLLMDVTEEDDFADSSTFWSQQILDSERDAREHDYEL</sequence>
<dbReference type="Proteomes" id="UP001148299">
    <property type="component" value="Unassembled WGS sequence"/>
</dbReference>
<evidence type="ECO:0000313" key="4">
    <source>
        <dbReference type="Proteomes" id="UP001148299"/>
    </source>
</evidence>
<dbReference type="Gene3D" id="3.40.50.1820">
    <property type="entry name" value="alpha/beta hydrolase"/>
    <property type="match status" value="1"/>
</dbReference>
<gene>
    <name evidence="3" type="ORF">N7541_010662</name>
</gene>
<comment type="caution">
    <text evidence="3">The sequence shown here is derived from an EMBL/GenBank/DDBJ whole genome shotgun (WGS) entry which is preliminary data.</text>
</comment>
<dbReference type="InterPro" id="IPR005152">
    <property type="entry name" value="Lipase_secreted"/>
</dbReference>
<dbReference type="PIRSF" id="PIRSF029171">
    <property type="entry name" value="Esterase_LipA"/>
    <property type="match status" value="1"/>
</dbReference>
<dbReference type="GO" id="GO:0017000">
    <property type="term" value="P:antibiotic biosynthetic process"/>
    <property type="evidence" value="ECO:0007669"/>
    <property type="project" value="UniProtKB-ARBA"/>
</dbReference>
<accession>A0A9W9UHN5</accession>
<dbReference type="GO" id="GO:0016042">
    <property type="term" value="P:lipid catabolic process"/>
    <property type="evidence" value="ECO:0007669"/>
    <property type="project" value="UniProtKB-UniRule"/>
</dbReference>
<proteinExistence type="inferred from homology"/>
<dbReference type="Gene3D" id="1.10.260.130">
    <property type="match status" value="1"/>
</dbReference>
<evidence type="ECO:0008006" key="5">
    <source>
        <dbReference type="Google" id="ProtNLM"/>
    </source>
</evidence>
<dbReference type="EMBL" id="JAPZBR010000008">
    <property type="protein sequence ID" value="KAJ5341538.1"/>
    <property type="molecule type" value="Genomic_DNA"/>
</dbReference>
<organism evidence="3 4">
    <name type="scientific">Penicillium brevicompactum</name>
    <dbReference type="NCBI Taxonomy" id="5074"/>
    <lineage>
        <taxon>Eukaryota</taxon>
        <taxon>Fungi</taxon>
        <taxon>Dikarya</taxon>
        <taxon>Ascomycota</taxon>
        <taxon>Pezizomycotina</taxon>
        <taxon>Eurotiomycetes</taxon>
        <taxon>Eurotiomycetidae</taxon>
        <taxon>Eurotiales</taxon>
        <taxon>Aspergillaceae</taxon>
        <taxon>Penicillium</taxon>
    </lineage>
</organism>
<dbReference type="PANTHER" id="PTHR34853">
    <property type="match status" value="1"/>
</dbReference>
<protein>
    <recommendedName>
        <fullName evidence="5">Secretory lipase-domain-containing protein</fullName>
    </recommendedName>
</protein>
<dbReference type="SUPFAM" id="SSF53474">
    <property type="entry name" value="alpha/beta-Hydrolases"/>
    <property type="match status" value="1"/>
</dbReference>
<reference evidence="3" key="2">
    <citation type="journal article" date="2023" name="IMA Fungus">
        <title>Comparative genomic study of the Penicillium genus elucidates a diverse pangenome and 15 lateral gene transfer events.</title>
        <authorList>
            <person name="Petersen C."/>
            <person name="Sorensen T."/>
            <person name="Nielsen M.R."/>
            <person name="Sondergaard T.E."/>
            <person name="Sorensen J.L."/>
            <person name="Fitzpatrick D.A."/>
            <person name="Frisvad J.C."/>
            <person name="Nielsen K.L."/>
        </authorList>
    </citation>
    <scope>NUCLEOTIDE SEQUENCE</scope>
    <source>
        <strain evidence="3">IBT 35675</strain>
    </source>
</reference>
<dbReference type="InterPro" id="IPR029058">
    <property type="entry name" value="AB_hydrolase_fold"/>
</dbReference>
<dbReference type="GO" id="GO:0072330">
    <property type="term" value="P:monocarboxylic acid biosynthetic process"/>
    <property type="evidence" value="ECO:0007669"/>
    <property type="project" value="UniProtKB-ARBA"/>
</dbReference>